<organism evidence="3 4">
    <name type="scientific">Jimgerdemannia flammicorona</name>
    <dbReference type="NCBI Taxonomy" id="994334"/>
    <lineage>
        <taxon>Eukaryota</taxon>
        <taxon>Fungi</taxon>
        <taxon>Fungi incertae sedis</taxon>
        <taxon>Mucoromycota</taxon>
        <taxon>Mucoromycotina</taxon>
        <taxon>Endogonomycetes</taxon>
        <taxon>Endogonales</taxon>
        <taxon>Endogonaceae</taxon>
        <taxon>Jimgerdemannia</taxon>
    </lineage>
</organism>
<name>A0A433DLQ2_9FUNG</name>
<dbReference type="AlphaFoldDB" id="A0A433DLQ2"/>
<keyword evidence="1" id="KW-0677">Repeat</keyword>
<dbReference type="InterPro" id="IPR051165">
    <property type="entry name" value="Multifunctional_ANK_Repeat"/>
</dbReference>
<dbReference type="InterPro" id="IPR036770">
    <property type="entry name" value="Ankyrin_rpt-contain_sf"/>
</dbReference>
<dbReference type="SUPFAM" id="SSF48403">
    <property type="entry name" value="Ankyrin repeat"/>
    <property type="match status" value="1"/>
</dbReference>
<evidence type="ECO:0000313" key="4">
    <source>
        <dbReference type="Proteomes" id="UP000268093"/>
    </source>
</evidence>
<comment type="caution">
    <text evidence="3">The sequence shown here is derived from an EMBL/GenBank/DDBJ whole genome shotgun (WGS) entry which is preliminary data.</text>
</comment>
<keyword evidence="2" id="KW-0040">ANK repeat</keyword>
<proteinExistence type="predicted"/>
<evidence type="ECO:0000256" key="2">
    <source>
        <dbReference type="ARBA" id="ARBA00023043"/>
    </source>
</evidence>
<evidence type="ECO:0000256" key="1">
    <source>
        <dbReference type="ARBA" id="ARBA00022737"/>
    </source>
</evidence>
<reference evidence="3 4" key="1">
    <citation type="journal article" date="2018" name="New Phytol.">
        <title>Phylogenomics of Endogonaceae and evolution of mycorrhizas within Mucoromycota.</title>
        <authorList>
            <person name="Chang Y."/>
            <person name="Desiro A."/>
            <person name="Na H."/>
            <person name="Sandor L."/>
            <person name="Lipzen A."/>
            <person name="Clum A."/>
            <person name="Barry K."/>
            <person name="Grigoriev I.V."/>
            <person name="Martin F.M."/>
            <person name="Stajich J.E."/>
            <person name="Smith M.E."/>
            <person name="Bonito G."/>
            <person name="Spatafora J.W."/>
        </authorList>
    </citation>
    <scope>NUCLEOTIDE SEQUENCE [LARGE SCALE GENOMIC DNA]</scope>
    <source>
        <strain evidence="3 4">GMNB39</strain>
    </source>
</reference>
<accession>A0A433DLQ2</accession>
<dbReference type="Proteomes" id="UP000268093">
    <property type="component" value="Unassembled WGS sequence"/>
</dbReference>
<evidence type="ECO:0000313" key="3">
    <source>
        <dbReference type="EMBL" id="RUP51792.1"/>
    </source>
</evidence>
<dbReference type="Gene3D" id="1.25.40.20">
    <property type="entry name" value="Ankyrin repeat-containing domain"/>
    <property type="match status" value="1"/>
</dbReference>
<dbReference type="InterPro" id="IPR002110">
    <property type="entry name" value="Ankyrin_rpt"/>
</dbReference>
<dbReference type="EMBL" id="RBNI01000477">
    <property type="protein sequence ID" value="RUP51792.1"/>
    <property type="molecule type" value="Genomic_DNA"/>
</dbReference>
<protein>
    <submittedName>
        <fullName evidence="3">Uncharacterized protein</fullName>
    </submittedName>
</protein>
<dbReference type="PANTHER" id="PTHR24123:SF33">
    <property type="entry name" value="PROTEIN HOS4"/>
    <property type="match status" value="1"/>
</dbReference>
<gene>
    <name evidence="3" type="ORF">BC936DRAFT_145953</name>
</gene>
<dbReference type="OrthoDB" id="539213at2759"/>
<dbReference type="PANTHER" id="PTHR24123">
    <property type="entry name" value="ANKYRIN REPEAT-CONTAINING"/>
    <property type="match status" value="1"/>
</dbReference>
<dbReference type="Pfam" id="PF12796">
    <property type="entry name" value="Ank_2"/>
    <property type="match status" value="1"/>
</dbReference>
<sequence length="253" mass="28265">MAGFQQKTIEDFPVEILTAIFVLSTNHNLALASKRLHSSLAGAPTSVKVDWLLQRYHNDPVQAFHRGVYWRFFDMQVLAGLDQQYCRQQRWIVSEIKHTTSAQSSRASAGQSTSTDLNNSCIPYTSISIPSYIFALESANPEHYALIEELLVRGASPNTPLGYPIIKSAILGRLDIIKLLLKYGADPSARKNMALRVSAGRNNFEVVKLLFEHGVSADNETLRICVQKNLWEMANLLIKHGAAPDMLTLNQLQ</sequence>
<keyword evidence="4" id="KW-1185">Reference proteome</keyword>